<feature type="compositionally biased region" description="Low complexity" evidence="1">
    <location>
        <begin position="660"/>
        <end position="674"/>
    </location>
</feature>
<dbReference type="Proteomes" id="UP001219518">
    <property type="component" value="Unassembled WGS sequence"/>
</dbReference>
<reference evidence="2" key="2">
    <citation type="journal article" date="2023" name="BMC Genomics">
        <title>Pest status, molecular evolution, and epigenetic factors derived from the genome assembly of Frankliniella fusca, a thysanopteran phytovirus vector.</title>
        <authorList>
            <person name="Catto M.A."/>
            <person name="Labadie P.E."/>
            <person name="Jacobson A.L."/>
            <person name="Kennedy G.G."/>
            <person name="Srinivasan R."/>
            <person name="Hunt B.G."/>
        </authorList>
    </citation>
    <scope>NUCLEOTIDE SEQUENCE</scope>
    <source>
        <strain evidence="2">PL_HMW_Pooled</strain>
    </source>
</reference>
<feature type="region of interest" description="Disordered" evidence="1">
    <location>
        <begin position="87"/>
        <end position="191"/>
    </location>
</feature>
<feature type="compositionally biased region" description="Low complexity" evidence="1">
    <location>
        <begin position="584"/>
        <end position="594"/>
    </location>
</feature>
<gene>
    <name evidence="2" type="ORF">KUF71_026344</name>
</gene>
<keyword evidence="3" id="KW-1185">Reference proteome</keyword>
<feature type="compositionally biased region" description="Polar residues" evidence="1">
    <location>
        <begin position="571"/>
        <end position="583"/>
    </location>
</feature>
<sequence>MSGHRNCFPDPPPPPLPLSPSLPPPPPPATPPRPPDELERGAAALPTDQDGDGNGLLRALVALRLLVGEARWTALLRRAILAGAMHGDRAGDKAPPTAAQDRAAGGSAEADPDAPEPSSRRTVPAEQGGTMHEHPVDDHDDDVRVLSPDAASPEKSSQRTVPAEQGGTKHEHPVDDHDVDPRPRVQRPSGCGAADDAYMQLLNLVNLNLFRALTMHAHVAGIQAGPPEPAGLASLLAACSPNPPSLVGRLGPAQPGCCSGGALRHPPHGYGPPCQPPPRSPAVRLGLGPAVVWPPPPPGCCGGGGALRHPPYCSGAPCQPPPTSAPPLQPWQRGQWRAPPSLVTSPHPPLDMLNFQRALMVQGHGHVAAGFQAGPPGHAAFHAARPPPAGWARSRPRPRPQHGAPCKRAASAPPPPLSAPPQPRRSCSAPPALKKWRPHPNRSRLVSCRTPGRERTRAFRERETPEERQARLARARDAMRAARAALRPEEKEALLAKRRREKAEKRAALRQLVGETPEETPEDRKARRLARQREAKRAFRASLSPEEKEAYLAARRRAKAKRMAAKRGLVSETSQGYSSCVEASSSSHRSPVPSTDRSRAFRERETPEAREARLARKREDAKAARASLSPEEREAVLAERRRAWAKKMAAKRGLVNETPEGSSCGEESNSSRKSPLSVNERCHAFLARETPEARLERERETKKTAYDTLSPDAKEDNLAKKRTARAEKKAAKRGLALPVERHLTRVTTPLSETDAAHPGVHRLVSCRPSRRERTRAFLERETPEERQARLARKREAAKAARAALSPEEKEACLAKRRRERAEKRAAKRELALPARRPTLVTKPLSKTNAAYFAQGRAPRPVRLDWREDVRLGKQLGQHSKSSGKLKKIRNTWTRKFKVAPQTLDYGWRESDRRLEDWTVWPQLREFKLVYFEDIDAWTPTTKRTTAVPT</sequence>
<feature type="compositionally biased region" description="Basic and acidic residues" evidence="1">
    <location>
        <begin position="451"/>
        <end position="470"/>
    </location>
</feature>
<dbReference type="AlphaFoldDB" id="A0AAE1HBD1"/>
<feature type="region of interest" description="Disordered" evidence="1">
    <location>
        <begin position="375"/>
        <end position="470"/>
    </location>
</feature>
<feature type="compositionally biased region" description="Basic and acidic residues" evidence="1">
    <location>
        <begin position="712"/>
        <end position="729"/>
    </location>
</feature>
<evidence type="ECO:0000313" key="3">
    <source>
        <dbReference type="Proteomes" id="UP001219518"/>
    </source>
</evidence>
<protein>
    <submittedName>
        <fullName evidence="2">Zinc finger protein 821</fullName>
    </submittedName>
</protein>
<feature type="compositionally biased region" description="Basic and acidic residues" evidence="1">
    <location>
        <begin position="167"/>
        <end position="183"/>
    </location>
</feature>
<evidence type="ECO:0000313" key="2">
    <source>
        <dbReference type="EMBL" id="KAK3918269.1"/>
    </source>
</evidence>
<organism evidence="2 3">
    <name type="scientific">Frankliniella fusca</name>
    <dbReference type="NCBI Taxonomy" id="407009"/>
    <lineage>
        <taxon>Eukaryota</taxon>
        <taxon>Metazoa</taxon>
        <taxon>Ecdysozoa</taxon>
        <taxon>Arthropoda</taxon>
        <taxon>Hexapoda</taxon>
        <taxon>Insecta</taxon>
        <taxon>Pterygota</taxon>
        <taxon>Neoptera</taxon>
        <taxon>Paraneoptera</taxon>
        <taxon>Thysanoptera</taxon>
        <taxon>Terebrantia</taxon>
        <taxon>Thripoidea</taxon>
        <taxon>Thripidae</taxon>
        <taxon>Frankliniella</taxon>
    </lineage>
</organism>
<proteinExistence type="predicted"/>
<feature type="compositionally biased region" description="Pro residues" evidence="1">
    <location>
        <begin position="412"/>
        <end position="423"/>
    </location>
</feature>
<reference evidence="2" key="1">
    <citation type="submission" date="2021-07" db="EMBL/GenBank/DDBJ databases">
        <authorList>
            <person name="Catto M.A."/>
            <person name="Jacobson A."/>
            <person name="Kennedy G."/>
            <person name="Labadie P."/>
            <person name="Hunt B.G."/>
            <person name="Srinivasan R."/>
        </authorList>
    </citation>
    <scope>NUCLEOTIDE SEQUENCE</scope>
    <source>
        <strain evidence="2">PL_HMW_Pooled</strain>
        <tissue evidence="2">Head</tissue>
    </source>
</reference>
<feature type="compositionally biased region" description="Low complexity" evidence="1">
    <location>
        <begin position="375"/>
        <end position="384"/>
    </location>
</feature>
<feature type="compositionally biased region" description="Pro residues" evidence="1">
    <location>
        <begin position="9"/>
        <end position="33"/>
    </location>
</feature>
<feature type="compositionally biased region" description="Basic and acidic residues" evidence="1">
    <location>
        <begin position="596"/>
        <end position="623"/>
    </location>
</feature>
<feature type="region of interest" description="Disordered" evidence="1">
    <location>
        <begin position="1"/>
        <end position="54"/>
    </location>
</feature>
<dbReference type="EMBL" id="JAHWGI010000926">
    <property type="protein sequence ID" value="KAK3918269.1"/>
    <property type="molecule type" value="Genomic_DNA"/>
</dbReference>
<name>A0AAE1HBD1_9NEOP</name>
<feature type="region of interest" description="Disordered" evidence="1">
    <location>
        <begin position="563"/>
        <end position="635"/>
    </location>
</feature>
<evidence type="ECO:0000256" key="1">
    <source>
        <dbReference type="SAM" id="MobiDB-lite"/>
    </source>
</evidence>
<feature type="compositionally biased region" description="Basic and acidic residues" evidence="1">
    <location>
        <begin position="689"/>
        <end position="705"/>
    </location>
</feature>
<feature type="region of interest" description="Disordered" evidence="1">
    <location>
        <begin position="506"/>
        <end position="548"/>
    </location>
</feature>
<comment type="caution">
    <text evidence="2">The sequence shown here is derived from an EMBL/GenBank/DDBJ whole genome shotgun (WGS) entry which is preliminary data.</text>
</comment>
<feature type="compositionally biased region" description="Basic and acidic residues" evidence="1">
    <location>
        <begin position="131"/>
        <end position="144"/>
    </location>
</feature>
<accession>A0AAE1HBD1</accession>
<feature type="region of interest" description="Disordered" evidence="1">
    <location>
        <begin position="654"/>
        <end position="733"/>
    </location>
</feature>